<dbReference type="EC" id="6.3.2.17" evidence="7"/>
<organism evidence="21 22">
    <name type="scientific">Parafrankia irregularis</name>
    <dbReference type="NCBI Taxonomy" id="795642"/>
    <lineage>
        <taxon>Bacteria</taxon>
        <taxon>Bacillati</taxon>
        <taxon>Actinomycetota</taxon>
        <taxon>Actinomycetes</taxon>
        <taxon>Frankiales</taxon>
        <taxon>Frankiaceae</taxon>
        <taxon>Parafrankia</taxon>
    </lineage>
</organism>
<evidence type="ECO:0000256" key="16">
    <source>
        <dbReference type="ARBA" id="ARBA00047493"/>
    </source>
</evidence>
<dbReference type="PANTHER" id="PTHR11136:SF0">
    <property type="entry name" value="DIHYDROFOLATE SYNTHETASE-RELATED"/>
    <property type="match status" value="1"/>
</dbReference>
<dbReference type="Pfam" id="PF08245">
    <property type="entry name" value="Mur_ligase_M"/>
    <property type="match status" value="1"/>
</dbReference>
<dbReference type="InterPro" id="IPR001645">
    <property type="entry name" value="Folylpolyglutamate_synth"/>
</dbReference>
<comment type="subunit">
    <text evidence="5">Monomer.</text>
</comment>
<dbReference type="GO" id="GO:0046872">
    <property type="term" value="F:metal ion binding"/>
    <property type="evidence" value="ECO:0007669"/>
    <property type="project" value="UniProtKB-KW"/>
</dbReference>
<dbReference type="InterPro" id="IPR018109">
    <property type="entry name" value="Folylpolyglutamate_synth_CS"/>
</dbReference>
<evidence type="ECO:0000313" key="22">
    <source>
        <dbReference type="Proteomes" id="UP000198802"/>
    </source>
</evidence>
<evidence type="ECO:0000256" key="13">
    <source>
        <dbReference type="ARBA" id="ARBA00022842"/>
    </source>
</evidence>
<evidence type="ECO:0000259" key="20">
    <source>
        <dbReference type="Pfam" id="PF08245"/>
    </source>
</evidence>
<dbReference type="SUPFAM" id="SSF53244">
    <property type="entry name" value="MurD-like peptide ligases, peptide-binding domain"/>
    <property type="match status" value="1"/>
</dbReference>
<evidence type="ECO:0000256" key="5">
    <source>
        <dbReference type="ARBA" id="ARBA00011245"/>
    </source>
</evidence>
<dbReference type="EMBL" id="FAOZ01000001">
    <property type="protein sequence ID" value="CUU53919.1"/>
    <property type="molecule type" value="Genomic_DNA"/>
</dbReference>
<evidence type="ECO:0000256" key="4">
    <source>
        <dbReference type="ARBA" id="ARBA00008276"/>
    </source>
</evidence>
<evidence type="ECO:0000256" key="6">
    <source>
        <dbReference type="ARBA" id="ARBA00013023"/>
    </source>
</evidence>
<comment type="catalytic activity">
    <reaction evidence="16">
        <text>(6S)-5,6,7,8-tetrahydrofolyl-(gamma-L-Glu)(n) + L-glutamate + ATP = (6S)-5,6,7,8-tetrahydrofolyl-(gamma-L-Glu)(n+1) + ADP + phosphate + H(+)</text>
        <dbReference type="Rhea" id="RHEA:10580"/>
        <dbReference type="Rhea" id="RHEA-COMP:14738"/>
        <dbReference type="Rhea" id="RHEA-COMP:14740"/>
        <dbReference type="ChEBI" id="CHEBI:15378"/>
        <dbReference type="ChEBI" id="CHEBI:29985"/>
        <dbReference type="ChEBI" id="CHEBI:30616"/>
        <dbReference type="ChEBI" id="CHEBI:43474"/>
        <dbReference type="ChEBI" id="CHEBI:141005"/>
        <dbReference type="ChEBI" id="CHEBI:456216"/>
        <dbReference type="EC" id="6.3.2.17"/>
    </reaction>
</comment>
<dbReference type="InterPro" id="IPR036565">
    <property type="entry name" value="Mur-like_cat_sf"/>
</dbReference>
<evidence type="ECO:0000256" key="3">
    <source>
        <dbReference type="ARBA" id="ARBA00005150"/>
    </source>
</evidence>
<reference evidence="22" key="1">
    <citation type="submission" date="2015-11" db="EMBL/GenBank/DDBJ databases">
        <authorList>
            <person name="Varghese N."/>
        </authorList>
    </citation>
    <scope>NUCLEOTIDE SEQUENCE [LARGE SCALE GENOMIC DNA]</scope>
    <source>
        <strain evidence="22">DSM 45899</strain>
    </source>
</reference>
<dbReference type="InterPro" id="IPR013221">
    <property type="entry name" value="Mur_ligase_cen"/>
</dbReference>
<dbReference type="RefSeq" id="WP_091270913.1">
    <property type="nucleotide sequence ID" value="NZ_FAOZ01000001.1"/>
</dbReference>
<dbReference type="NCBIfam" id="TIGR01499">
    <property type="entry name" value="folC"/>
    <property type="match status" value="1"/>
</dbReference>
<dbReference type="GO" id="GO:0005524">
    <property type="term" value="F:ATP binding"/>
    <property type="evidence" value="ECO:0007669"/>
    <property type="project" value="UniProtKB-KW"/>
</dbReference>
<evidence type="ECO:0000256" key="8">
    <source>
        <dbReference type="ARBA" id="ARBA00019357"/>
    </source>
</evidence>
<dbReference type="InterPro" id="IPR004101">
    <property type="entry name" value="Mur_ligase_C"/>
</dbReference>
<dbReference type="Gene3D" id="3.90.190.20">
    <property type="entry name" value="Mur ligase, C-terminal domain"/>
    <property type="match status" value="1"/>
</dbReference>
<dbReference type="FunFam" id="3.40.1190.10:FF:000004">
    <property type="entry name" value="Dihydrofolate synthase/folylpolyglutamate synthase"/>
    <property type="match status" value="1"/>
</dbReference>
<keyword evidence="22" id="KW-1185">Reference proteome</keyword>
<evidence type="ECO:0000256" key="10">
    <source>
        <dbReference type="ARBA" id="ARBA00022723"/>
    </source>
</evidence>
<comment type="pathway">
    <text evidence="3">Cofactor biosynthesis; tetrahydrofolylpolyglutamate biosynthesis.</text>
</comment>
<evidence type="ECO:0000256" key="14">
    <source>
        <dbReference type="ARBA" id="ARBA00022909"/>
    </source>
</evidence>
<accession>A0A0S4QFG3</accession>
<keyword evidence="11 18" id="KW-0547">Nucleotide-binding</keyword>
<dbReference type="GO" id="GO:0004326">
    <property type="term" value="F:tetrahydrofolylpolyglutamate synthase activity"/>
    <property type="evidence" value="ECO:0007669"/>
    <property type="project" value="UniProtKB-EC"/>
</dbReference>
<dbReference type="GO" id="GO:0008841">
    <property type="term" value="F:dihydrofolate synthase activity"/>
    <property type="evidence" value="ECO:0007669"/>
    <property type="project" value="UniProtKB-EC"/>
</dbReference>
<keyword evidence="13" id="KW-0460">Magnesium</keyword>
<evidence type="ECO:0000256" key="2">
    <source>
        <dbReference type="ARBA" id="ARBA00004799"/>
    </source>
</evidence>
<keyword evidence="14" id="KW-0289">Folate biosynthesis</keyword>
<evidence type="ECO:0000256" key="9">
    <source>
        <dbReference type="ARBA" id="ARBA00022598"/>
    </source>
</evidence>
<dbReference type="InterPro" id="IPR036615">
    <property type="entry name" value="Mur_ligase_C_dom_sf"/>
</dbReference>
<feature type="domain" description="Mur ligase central" evidence="20">
    <location>
        <begin position="57"/>
        <end position="283"/>
    </location>
</feature>
<evidence type="ECO:0000256" key="18">
    <source>
        <dbReference type="PIRNR" id="PIRNR001563"/>
    </source>
</evidence>
<dbReference type="PANTHER" id="PTHR11136">
    <property type="entry name" value="FOLYLPOLYGLUTAMATE SYNTHASE-RELATED"/>
    <property type="match status" value="1"/>
</dbReference>
<dbReference type="SUPFAM" id="SSF53623">
    <property type="entry name" value="MurD-like peptide ligases, catalytic domain"/>
    <property type="match status" value="1"/>
</dbReference>
<keyword evidence="12 18" id="KW-0067">ATP-binding</keyword>
<evidence type="ECO:0000256" key="7">
    <source>
        <dbReference type="ARBA" id="ARBA00013025"/>
    </source>
</evidence>
<dbReference type="GO" id="GO:0046656">
    <property type="term" value="P:folic acid biosynthetic process"/>
    <property type="evidence" value="ECO:0007669"/>
    <property type="project" value="UniProtKB-KW"/>
</dbReference>
<dbReference type="Pfam" id="PF02875">
    <property type="entry name" value="Mur_ligase_C"/>
    <property type="match status" value="1"/>
</dbReference>
<keyword evidence="9 18" id="KW-0436">Ligase</keyword>
<protein>
    <recommendedName>
        <fullName evidence="8">Dihydrofolate synthase/folylpolyglutamate synthase</fullName>
        <ecNumber evidence="6">6.3.2.12</ecNumber>
        <ecNumber evidence="7">6.3.2.17</ecNumber>
    </recommendedName>
    <alternativeName>
        <fullName evidence="15">Tetrahydrofolylpolyglutamate synthase</fullName>
    </alternativeName>
</protein>
<dbReference type="PROSITE" id="PS01012">
    <property type="entry name" value="FOLYLPOLYGLU_SYNT_2"/>
    <property type="match status" value="1"/>
</dbReference>
<comment type="similarity">
    <text evidence="4 18">Belongs to the folylpolyglutamate synthase family.</text>
</comment>
<evidence type="ECO:0000256" key="15">
    <source>
        <dbReference type="ARBA" id="ARBA00030592"/>
    </source>
</evidence>
<feature type="domain" description="Mur ligase C-terminal" evidence="19">
    <location>
        <begin position="310"/>
        <end position="436"/>
    </location>
</feature>
<gene>
    <name evidence="21" type="ORF">Ga0074812_101418</name>
</gene>
<comment type="cofactor">
    <cofactor evidence="1">
        <name>Mg(2+)</name>
        <dbReference type="ChEBI" id="CHEBI:18420"/>
    </cofactor>
</comment>
<dbReference type="PIRSF" id="PIRSF001563">
    <property type="entry name" value="Folylpolyglu_synth"/>
    <property type="match status" value="1"/>
</dbReference>
<evidence type="ECO:0000256" key="17">
    <source>
        <dbReference type="ARBA" id="ARBA00049161"/>
    </source>
</evidence>
<keyword evidence="10" id="KW-0479">Metal-binding</keyword>
<dbReference type="Gene3D" id="3.40.1190.10">
    <property type="entry name" value="Mur-like, catalytic domain"/>
    <property type="match status" value="1"/>
</dbReference>
<evidence type="ECO:0000256" key="12">
    <source>
        <dbReference type="ARBA" id="ARBA00022840"/>
    </source>
</evidence>
<dbReference type="GO" id="GO:0005737">
    <property type="term" value="C:cytoplasm"/>
    <property type="evidence" value="ECO:0007669"/>
    <property type="project" value="TreeGrafter"/>
</dbReference>
<sequence>MTDVSTGNTPDDAAGLARVEKALAGRFPHRMLPDLERMRDLVDLLGHPERSFPSIHITGTNGKTSTARMIDALLQAFGLRPGRYTSPHLETVTERISINGTPASAEVFARAYDDVIPYAELVDTRHAERVTFFELLTAMAFSAFADAPVDVGVIEVGMGGTWDATNVIDAPVAVITPVSLDHPELGSTVESVAAEKAGIIRPDSLLVLAQQQLPAAEVLLRRAAELGATVAREGLEFGVVGRRAAVGGQMLTLRGLGGTYEEVFLPLHGVHQAHNAAVALAAVEAFLGGGQNQLDADAVLAGFAQASSPGRLEVVRRSPTIVLDGAHNVAGAVALAAAVDEAFGFESLVGVVAVLGDKDADGILAALEPVFSNVVITQSTSPRAMPADDLAAVAVDVFGADRVEVALRLDDALDAAVRLAEEEGELGGTGVLVTGSLVTVGEARRLLGR</sequence>
<dbReference type="AlphaFoldDB" id="A0A0S4QFG3"/>
<evidence type="ECO:0000256" key="11">
    <source>
        <dbReference type="ARBA" id="ARBA00022741"/>
    </source>
</evidence>
<evidence type="ECO:0000256" key="1">
    <source>
        <dbReference type="ARBA" id="ARBA00001946"/>
    </source>
</evidence>
<evidence type="ECO:0000313" key="21">
    <source>
        <dbReference type="EMBL" id="CUU53919.1"/>
    </source>
</evidence>
<comment type="pathway">
    <text evidence="2">Cofactor biosynthesis; tetrahydrofolate biosynthesis; 7,8-dihydrofolate from 2-amino-4-hydroxy-6-hydroxymethyl-7,8-dihydropteridine diphosphate and 4-aminobenzoate: step 2/2.</text>
</comment>
<dbReference type="Proteomes" id="UP000198802">
    <property type="component" value="Unassembled WGS sequence"/>
</dbReference>
<name>A0A0S4QFG3_9ACTN</name>
<evidence type="ECO:0000259" key="19">
    <source>
        <dbReference type="Pfam" id="PF02875"/>
    </source>
</evidence>
<proteinExistence type="inferred from homology"/>
<dbReference type="EC" id="6.3.2.12" evidence="6"/>
<comment type="catalytic activity">
    <reaction evidence="17">
        <text>7,8-dihydropteroate + L-glutamate + ATP = 7,8-dihydrofolate + ADP + phosphate + H(+)</text>
        <dbReference type="Rhea" id="RHEA:23584"/>
        <dbReference type="ChEBI" id="CHEBI:15378"/>
        <dbReference type="ChEBI" id="CHEBI:17839"/>
        <dbReference type="ChEBI" id="CHEBI:29985"/>
        <dbReference type="ChEBI" id="CHEBI:30616"/>
        <dbReference type="ChEBI" id="CHEBI:43474"/>
        <dbReference type="ChEBI" id="CHEBI:57451"/>
        <dbReference type="ChEBI" id="CHEBI:456216"/>
        <dbReference type="EC" id="6.3.2.12"/>
    </reaction>
</comment>